<protein>
    <submittedName>
        <fullName evidence="1">Uncharacterized protein</fullName>
    </submittedName>
</protein>
<keyword evidence="2" id="KW-1185">Reference proteome</keyword>
<evidence type="ECO:0000313" key="2">
    <source>
        <dbReference type="Proteomes" id="UP000191931"/>
    </source>
</evidence>
<dbReference type="Proteomes" id="UP000191931">
    <property type="component" value="Unassembled WGS sequence"/>
</dbReference>
<evidence type="ECO:0000313" key="1">
    <source>
        <dbReference type="EMBL" id="SLM30637.1"/>
    </source>
</evidence>
<dbReference type="AlphaFoldDB" id="A0A1W1HDR6"/>
<sequence>MTKISPKGKYNVAKVNGHCGPFATPDHENNVSISTVKAALFCALI</sequence>
<dbReference type="EMBL" id="FWEV01000153">
    <property type="protein sequence ID" value="SLM30637.1"/>
    <property type="molecule type" value="Genomic_DNA"/>
</dbReference>
<accession>A0A1W1HDR6</accession>
<name>A0A1W1HDR6_9BACT</name>
<gene>
    <name evidence="1" type="ORF">MTBBW1_2360020</name>
</gene>
<organism evidence="1 2">
    <name type="scientific">Desulfamplus magnetovallimortis</name>
    <dbReference type="NCBI Taxonomy" id="1246637"/>
    <lineage>
        <taxon>Bacteria</taxon>
        <taxon>Pseudomonadati</taxon>
        <taxon>Thermodesulfobacteriota</taxon>
        <taxon>Desulfobacteria</taxon>
        <taxon>Desulfobacterales</taxon>
        <taxon>Desulfobacteraceae</taxon>
        <taxon>Desulfamplus</taxon>
    </lineage>
</organism>
<dbReference type="STRING" id="1246637.MTBBW1_2360020"/>
<reference evidence="1 2" key="1">
    <citation type="submission" date="2017-03" db="EMBL/GenBank/DDBJ databases">
        <authorList>
            <person name="Afonso C.L."/>
            <person name="Miller P.J."/>
            <person name="Scott M.A."/>
            <person name="Spackman E."/>
            <person name="Goraichik I."/>
            <person name="Dimitrov K.M."/>
            <person name="Suarez D.L."/>
            <person name="Swayne D.E."/>
        </authorList>
    </citation>
    <scope>NUCLEOTIDE SEQUENCE [LARGE SCALE GENOMIC DNA]</scope>
    <source>
        <strain evidence="1">PRJEB14757</strain>
    </source>
</reference>
<proteinExistence type="predicted"/>